<dbReference type="SMART" id="SM00454">
    <property type="entry name" value="SAM"/>
    <property type="match status" value="1"/>
</dbReference>
<reference evidence="4" key="1">
    <citation type="submission" date="2022-12" db="EMBL/GenBank/DDBJ databases">
        <authorList>
            <person name="Brejova B."/>
        </authorList>
    </citation>
    <scope>NUCLEOTIDE SEQUENCE</scope>
</reference>
<evidence type="ECO:0000256" key="1">
    <source>
        <dbReference type="SAM" id="MobiDB-lite"/>
    </source>
</evidence>
<keyword evidence="5" id="KW-1185">Reference proteome</keyword>
<evidence type="ECO:0000313" key="4">
    <source>
        <dbReference type="EMBL" id="CAI5758704.1"/>
    </source>
</evidence>
<dbReference type="Pfam" id="PF07647">
    <property type="entry name" value="SAM_2"/>
    <property type="match status" value="1"/>
</dbReference>
<dbReference type="InterPro" id="IPR001660">
    <property type="entry name" value="SAM"/>
</dbReference>
<dbReference type="InterPro" id="IPR029071">
    <property type="entry name" value="Ubiquitin-like_domsf"/>
</dbReference>
<name>A0A9W4TY73_9ASCO</name>
<feature type="region of interest" description="Disordered" evidence="1">
    <location>
        <begin position="173"/>
        <end position="229"/>
    </location>
</feature>
<feature type="domain" description="Ras-associating" evidence="3">
    <location>
        <begin position="318"/>
        <end position="391"/>
    </location>
</feature>
<protein>
    <recommendedName>
        <fullName evidence="6">Ste50p</fullName>
    </recommendedName>
</protein>
<dbReference type="AlphaFoldDB" id="A0A9W4TY73"/>
<evidence type="ECO:0008006" key="6">
    <source>
        <dbReference type="Google" id="ProtNLM"/>
    </source>
</evidence>
<dbReference type="SMART" id="SM00314">
    <property type="entry name" value="RA"/>
    <property type="match status" value="1"/>
</dbReference>
<evidence type="ECO:0000313" key="5">
    <source>
        <dbReference type="Proteomes" id="UP001152885"/>
    </source>
</evidence>
<dbReference type="SUPFAM" id="SSF47769">
    <property type="entry name" value="SAM/Pointed domain"/>
    <property type="match status" value="1"/>
</dbReference>
<accession>A0A9W4TY73</accession>
<feature type="region of interest" description="Disordered" evidence="1">
    <location>
        <begin position="254"/>
        <end position="293"/>
    </location>
</feature>
<feature type="compositionally biased region" description="Low complexity" evidence="1">
    <location>
        <begin position="281"/>
        <end position="292"/>
    </location>
</feature>
<dbReference type="PROSITE" id="PS50200">
    <property type="entry name" value="RA"/>
    <property type="match status" value="1"/>
</dbReference>
<feature type="domain" description="SAM" evidence="2">
    <location>
        <begin position="13"/>
        <end position="80"/>
    </location>
</feature>
<dbReference type="OrthoDB" id="445896at2759"/>
<sequence>MTSPVINESFLQWDAAQVSTYINSILSPDQRPIIGNVFLDNNIDGSLLPFLTTEHLKEVGIMSLQTRLLIKKQINELITQHYKKHSPPKTLNDPDYKLNHININNNYVSIESLNLSTVLMQDMMKKISLDIQKDSNLTSPMSPAQDEIKKLSDNFTKLKTDLIPVIRLLKDSKPLPTPTLDPGPVSVESQSYFNSHEPEEKESRPTSTLYGSNKNSAQPSPLSNRFSSGTILSMGTGKIIPQSVPKLNELKPKDFKLKPIPHSDSNKSLNSESKPKLSQEISSNSTSTIGSIAKSNNMSTHTVNTNQASHSSGNEPLKQLRASTDDSCLKILQQAMKRHHIPRDDWSRYVLVICYGDKERILKLAEKPVVIFKELQELGKHPAIMLRQLAETTPDVDYDNSPLYEDARIGQDIPGGLL</sequence>
<dbReference type="Pfam" id="PF00788">
    <property type="entry name" value="RA"/>
    <property type="match status" value="1"/>
</dbReference>
<dbReference type="Gene3D" id="1.10.150.50">
    <property type="entry name" value="Transcription Factor, Ets-1"/>
    <property type="match status" value="1"/>
</dbReference>
<dbReference type="SUPFAM" id="SSF54236">
    <property type="entry name" value="Ubiquitin-like"/>
    <property type="match status" value="1"/>
</dbReference>
<dbReference type="Gene3D" id="3.10.20.90">
    <property type="entry name" value="Phosphatidylinositol 3-kinase Catalytic Subunit, Chain A, domain 1"/>
    <property type="match status" value="1"/>
</dbReference>
<evidence type="ECO:0000259" key="2">
    <source>
        <dbReference type="PROSITE" id="PS50105"/>
    </source>
</evidence>
<organism evidence="4 5">
    <name type="scientific">Candida verbasci</name>
    <dbReference type="NCBI Taxonomy" id="1227364"/>
    <lineage>
        <taxon>Eukaryota</taxon>
        <taxon>Fungi</taxon>
        <taxon>Dikarya</taxon>
        <taxon>Ascomycota</taxon>
        <taxon>Saccharomycotina</taxon>
        <taxon>Pichiomycetes</taxon>
        <taxon>Debaryomycetaceae</taxon>
        <taxon>Candida/Lodderomyces clade</taxon>
        <taxon>Candida</taxon>
    </lineage>
</organism>
<dbReference type="EMBL" id="CANTUO010000003">
    <property type="protein sequence ID" value="CAI5758704.1"/>
    <property type="molecule type" value="Genomic_DNA"/>
</dbReference>
<dbReference type="Proteomes" id="UP001152885">
    <property type="component" value="Unassembled WGS sequence"/>
</dbReference>
<dbReference type="InterPro" id="IPR000159">
    <property type="entry name" value="RA_dom"/>
</dbReference>
<dbReference type="CDD" id="cd01786">
    <property type="entry name" value="RA_STE50"/>
    <property type="match status" value="1"/>
</dbReference>
<dbReference type="InterPro" id="IPR013761">
    <property type="entry name" value="SAM/pointed_sf"/>
</dbReference>
<comment type="caution">
    <text evidence="4">The sequence shown here is derived from an EMBL/GenBank/DDBJ whole genome shotgun (WGS) entry which is preliminary data.</text>
</comment>
<proteinExistence type="predicted"/>
<evidence type="ECO:0000259" key="3">
    <source>
        <dbReference type="PROSITE" id="PS50200"/>
    </source>
</evidence>
<gene>
    <name evidence="4" type="ORF">CANVERA_P3216</name>
</gene>
<feature type="compositionally biased region" description="Polar residues" evidence="1">
    <location>
        <begin position="205"/>
        <end position="229"/>
    </location>
</feature>
<dbReference type="GO" id="GO:0007165">
    <property type="term" value="P:signal transduction"/>
    <property type="evidence" value="ECO:0007669"/>
    <property type="project" value="InterPro"/>
</dbReference>
<dbReference type="PROSITE" id="PS50105">
    <property type="entry name" value="SAM_DOMAIN"/>
    <property type="match status" value="1"/>
</dbReference>